<dbReference type="Gene3D" id="3.90.1200.10">
    <property type="match status" value="1"/>
</dbReference>
<gene>
    <name evidence="2" type="ORF">LPB140_08165</name>
</gene>
<sequence>MVEDFLANHGWGNAKISPLAGDASFRRYMRVSHDQNGGAMLMFAPPPEEDVGPFLNMTDYLIENGFRAPKIFARDTEIGFILLEDFGDIRIKEYLEQDGDAINEEATYQKAVDTLLGLAEAPPANVPVYDKAAYMREIMLFSSWYMPAMNIINGIDELHVIWENLLTPIISAQSSPVTVLRDYHAENIMIVDEGDFGLIDYQDALLGHRAYDLLSLLQDARRDVPEELEQKMLQYYIDKANISDEFKDHYAILAAQRNIKIIGIFTRLWQRDGKAHYLEFLPRMWRLLERDLAQPALKDVRAWFDKYIPHSVRNISAQDMIKGAS</sequence>
<dbReference type="RefSeq" id="WP_072560697.1">
    <property type="nucleotide sequence ID" value="NZ_CP018154.1"/>
</dbReference>
<protein>
    <recommendedName>
        <fullName evidence="1">Aminoglycoside phosphotransferase domain-containing protein</fullName>
    </recommendedName>
</protein>
<evidence type="ECO:0000313" key="3">
    <source>
        <dbReference type="Proteomes" id="UP000242561"/>
    </source>
</evidence>
<name>A0A1L3JF06_9SPHN</name>
<dbReference type="Pfam" id="PF01636">
    <property type="entry name" value="APH"/>
    <property type="match status" value="1"/>
</dbReference>
<evidence type="ECO:0000313" key="2">
    <source>
        <dbReference type="EMBL" id="APG63712.1"/>
    </source>
</evidence>
<dbReference type="SUPFAM" id="SSF56112">
    <property type="entry name" value="Protein kinase-like (PK-like)"/>
    <property type="match status" value="1"/>
</dbReference>
<dbReference type="Gene3D" id="3.30.200.20">
    <property type="entry name" value="Phosphorylase Kinase, domain 1"/>
    <property type="match status" value="1"/>
</dbReference>
<proteinExistence type="predicted"/>
<feature type="domain" description="Aminoglycoside phosphotransferase" evidence="1">
    <location>
        <begin position="16"/>
        <end position="237"/>
    </location>
</feature>
<organism evidence="2 3">
    <name type="scientific">Sphingorhabdus lutea</name>
    <dbReference type="NCBI Taxonomy" id="1913578"/>
    <lineage>
        <taxon>Bacteria</taxon>
        <taxon>Pseudomonadati</taxon>
        <taxon>Pseudomonadota</taxon>
        <taxon>Alphaproteobacteria</taxon>
        <taxon>Sphingomonadales</taxon>
        <taxon>Sphingomonadaceae</taxon>
        <taxon>Sphingorhabdus</taxon>
    </lineage>
</organism>
<evidence type="ECO:0000259" key="1">
    <source>
        <dbReference type="Pfam" id="PF01636"/>
    </source>
</evidence>
<dbReference type="AlphaFoldDB" id="A0A1L3JF06"/>
<dbReference type="EMBL" id="CP018154">
    <property type="protein sequence ID" value="APG63712.1"/>
    <property type="molecule type" value="Genomic_DNA"/>
</dbReference>
<dbReference type="OrthoDB" id="9809275at2"/>
<keyword evidence="3" id="KW-1185">Reference proteome</keyword>
<dbReference type="Proteomes" id="UP000242561">
    <property type="component" value="Chromosome"/>
</dbReference>
<dbReference type="InterPro" id="IPR002575">
    <property type="entry name" value="Aminoglycoside_PTrfase"/>
</dbReference>
<dbReference type="STRING" id="1913578.LPB140_08165"/>
<accession>A0A1L3JF06</accession>
<dbReference type="KEGG" id="sphl:LPB140_08165"/>
<dbReference type="InterPro" id="IPR011009">
    <property type="entry name" value="Kinase-like_dom_sf"/>
</dbReference>
<reference evidence="2 3" key="1">
    <citation type="submission" date="2016-11" db="EMBL/GenBank/DDBJ databases">
        <title>Sphingorhabdus sp. LPB0140, isolated from marine environment.</title>
        <authorList>
            <person name="Kim E."/>
            <person name="Yi H."/>
        </authorList>
    </citation>
    <scope>NUCLEOTIDE SEQUENCE [LARGE SCALE GENOMIC DNA]</scope>
    <source>
        <strain evidence="2 3">LPB0140</strain>
    </source>
</reference>